<dbReference type="GO" id="GO:0033068">
    <property type="term" value="P:macrolide biosynthetic process"/>
    <property type="evidence" value="ECO:0007669"/>
    <property type="project" value="UniProtKB-ARBA"/>
</dbReference>
<reference evidence="8 9" key="1">
    <citation type="journal article" date="2016" name="Front. Microbiol.">
        <title>Comparative Genomics Analysis of Streptomyces Species Reveals Their Adaptation to the Marine Environment and Their Diversity at the Genomic Level.</title>
        <authorList>
            <person name="Tian X."/>
            <person name="Zhang Z."/>
            <person name="Yang T."/>
            <person name="Chen M."/>
            <person name="Li J."/>
            <person name="Chen F."/>
            <person name="Yang J."/>
            <person name="Li W."/>
            <person name="Zhang B."/>
            <person name="Zhang Z."/>
            <person name="Wu J."/>
            <person name="Zhang C."/>
            <person name="Long L."/>
            <person name="Xiao J."/>
        </authorList>
    </citation>
    <scope>NUCLEOTIDE SEQUENCE [LARGE SCALE GENOMIC DNA]</scope>
    <source>
        <strain evidence="8 9">SCSIO 10429</strain>
    </source>
</reference>
<dbReference type="InterPro" id="IPR014030">
    <property type="entry name" value="Ketoacyl_synth_N"/>
</dbReference>
<protein>
    <recommendedName>
        <fullName evidence="7">Ketosynthase family 3 (KS3) domain-containing protein</fullName>
    </recommendedName>
</protein>
<dbReference type="EMBL" id="LJGW01000203">
    <property type="protein sequence ID" value="OEV11646.1"/>
    <property type="molecule type" value="Genomic_DNA"/>
</dbReference>
<dbReference type="InterPro" id="IPR050091">
    <property type="entry name" value="PKS_NRPS_Biosynth_Enz"/>
</dbReference>
<dbReference type="PANTHER" id="PTHR43775:SF51">
    <property type="entry name" value="INACTIVE PHENOLPHTHIOCEROL SYNTHESIS POLYKETIDE SYNTHASE TYPE I PKS1-RELATED"/>
    <property type="match status" value="1"/>
</dbReference>
<dbReference type="GO" id="GO:0006633">
    <property type="term" value="P:fatty acid biosynthetic process"/>
    <property type="evidence" value="ECO:0007669"/>
    <property type="project" value="TreeGrafter"/>
</dbReference>
<evidence type="ECO:0000256" key="4">
    <source>
        <dbReference type="ARBA" id="ARBA00023268"/>
    </source>
</evidence>
<dbReference type="InterPro" id="IPR013968">
    <property type="entry name" value="PKS_KR"/>
</dbReference>
<gene>
    <name evidence="8" type="ORF">AN218_11990</name>
</gene>
<dbReference type="Gene3D" id="3.40.50.720">
    <property type="entry name" value="NAD(P)-binding Rossmann-like Domain"/>
    <property type="match status" value="1"/>
</dbReference>
<dbReference type="Pfam" id="PF00698">
    <property type="entry name" value="Acyl_transf_1"/>
    <property type="match status" value="1"/>
</dbReference>
<dbReference type="CDD" id="cd00833">
    <property type="entry name" value="PKS"/>
    <property type="match status" value="1"/>
</dbReference>
<dbReference type="Pfam" id="PF00109">
    <property type="entry name" value="ketoacyl-synt"/>
    <property type="match status" value="1"/>
</dbReference>
<dbReference type="InterPro" id="IPR001227">
    <property type="entry name" value="Ac_transferase_dom_sf"/>
</dbReference>
<dbReference type="SUPFAM" id="SSF53901">
    <property type="entry name" value="Thiolase-like"/>
    <property type="match status" value="1"/>
</dbReference>
<evidence type="ECO:0000256" key="6">
    <source>
        <dbReference type="SAM" id="MobiDB-lite"/>
    </source>
</evidence>
<evidence type="ECO:0000256" key="1">
    <source>
        <dbReference type="ARBA" id="ARBA00022450"/>
    </source>
</evidence>
<feature type="non-terminal residue" evidence="8">
    <location>
        <position position="1413"/>
    </location>
</feature>
<dbReference type="Gene3D" id="6.10.140.1830">
    <property type="match status" value="1"/>
</dbReference>
<accession>A0A1E7L618</accession>
<dbReference type="RefSeq" id="WP_070016842.1">
    <property type="nucleotide sequence ID" value="NZ_LJGW01000203.1"/>
</dbReference>
<dbReference type="Pfam" id="PF18369">
    <property type="entry name" value="PKS_DE"/>
    <property type="match status" value="1"/>
</dbReference>
<dbReference type="InterPro" id="IPR014031">
    <property type="entry name" value="Ketoacyl_synth_C"/>
</dbReference>
<evidence type="ECO:0000256" key="3">
    <source>
        <dbReference type="ARBA" id="ARBA00022679"/>
    </source>
</evidence>
<keyword evidence="9" id="KW-1185">Reference proteome</keyword>
<dbReference type="NCBIfam" id="NF045894">
    <property type="entry name" value="PKS_plus_SDR"/>
    <property type="match status" value="1"/>
</dbReference>
<feature type="region of interest" description="Disordered" evidence="6">
    <location>
        <begin position="457"/>
        <end position="476"/>
    </location>
</feature>
<evidence type="ECO:0000256" key="5">
    <source>
        <dbReference type="ARBA" id="ARBA00023315"/>
    </source>
</evidence>
<dbReference type="SUPFAM" id="SSF51735">
    <property type="entry name" value="NAD(P)-binding Rossmann-fold domains"/>
    <property type="match status" value="2"/>
</dbReference>
<dbReference type="SMART" id="SM00822">
    <property type="entry name" value="PKS_KR"/>
    <property type="match status" value="1"/>
</dbReference>
<sequence length="1413" mass="147803">MRHFLKQVSADLRVARQRLREYEARDAADPVAVVGMACRLPGGVHGPEELWGLVSTGTDAVSLFPADRGWDTDRIYDPSGVRPGTSLTREGGFLYGAGEFDAGFFGISPREALAMDPQQRLLLETSWEALEHAAIDPAGLRGSRTGVYVGAAPQGYGFDVQGGGVGLEGYGITGVSTSLMSGRIAYTLGLEGAAVTIDTACSSSLVALHLAGQALRQRECDLALVGGVTVMASPSAFVEFSRQGGLAPDGRCKSFSAEADGTGWSEGVGMLVVERLSDARRNGHEVLAVVRGSAVNQDGASNGLTAPNGRSQQRVILDSLASGGLSTADVDVVEGHGTGTRLGDPIEVQALLATYGRDRAAERPLRLGSLKSNIGHTQSAAGVAGVIKTVMAIRNGVMPPSLFAGTPTGEVEWDGSGVELLATERSWTREDGPRRAGVSSFGISGTNAHVILEQFVPEPGTDTGTEPGSGSAAEPTAPVPAVAGGAVPLALSAKSDAGLSGQAAALRDHLTAHPGLPLADVARSLMTTRSLFDHRAVVVGERPEVLAALDRLAASAPGGPGPARSRGVSAVFSGQGSQRPGMGRELAAGFPVFAGALDEVCALVDPLLGRSLREVMWSDADDAGETLARTEFAQPALFAFQYALARLWQSWGVSFTAVTGHSIGEIAASVVAGVLSPDDAAHLAVTRGRLMQSLPDGGAMLAVNTTEAEAATALDGVTGVTVAAVNGPDSLVLSGEAAEIDRQAERWRERGVRVSRLQVSHAFHSPLIEPVLKEFAAALEELDFREPTSAIVPAGDSAHPVHTPEYWVDHARHAVRFHDAATRLPTGDALVEIGPGAVLTPLLAGHRDVTATCHRSGSETRTALEALGRLHTLGVTPDWAAVLGEGRSVPLPTYAFQHENYWLAPPEATEEVRGSAVDQAFWDAVEKEDMAGLAGTLGAPAELEPALPALARWRRERTHRQRMDSWRYRVTWKPADRAAAAQVAGSWLVVLPHGGGDPALVRSVTRLPADAITVELGPETDRAATAGALAEAAKGVSLLSGVISLVETPEELLVLIQALGDAEVGARLWCLTRRAVATDGTEEPDPARAALWGVGLVAGLEHPGRWGGLIDLPETLDERAAGRLGGVLASDDDEDQLAVRASGVLSRRLVPFPAAPEPGRSWRPEGPVLITGGTGAIGAHVARWLTSLGPCSLVLVSRRGPEAPGAERLRDELRERGAHVRVEAADVTDRAGMAELTARIAAEEGPVRTVFHAAGLGQSTPIDGMTLEEFRSVCAAKTAGARVLDELFDGAGDLDAFVLFSSASAIWGSGHYASYAAGNSFLDALAERRRARGLAATSVAWGVWAQSGILGAEGEEQLRRRGLVPMAPEDCVAALAQVLDRDETRVTVADVDWEPFLAGYTAARPRPLIEDLP</sequence>
<dbReference type="InterPro" id="IPR041618">
    <property type="entry name" value="PKS_DE"/>
</dbReference>
<dbReference type="InterPro" id="IPR016036">
    <property type="entry name" value="Malonyl_transacylase_ACP-bd"/>
</dbReference>
<dbReference type="CDD" id="cd08952">
    <property type="entry name" value="KR_1_SDR_x"/>
    <property type="match status" value="1"/>
</dbReference>
<evidence type="ECO:0000259" key="7">
    <source>
        <dbReference type="PROSITE" id="PS52004"/>
    </source>
</evidence>
<dbReference type="InterPro" id="IPR036291">
    <property type="entry name" value="NAD(P)-bd_dom_sf"/>
</dbReference>
<keyword evidence="2" id="KW-0597">Phosphoprotein</keyword>
<keyword evidence="1" id="KW-0596">Phosphopantetheine</keyword>
<dbReference type="Gene3D" id="3.40.366.10">
    <property type="entry name" value="Malonyl-Coenzyme A Acyl Carrier Protein, domain 2"/>
    <property type="match status" value="1"/>
</dbReference>
<name>A0A1E7L618_9ACTN</name>
<dbReference type="Proteomes" id="UP000176005">
    <property type="component" value="Unassembled WGS sequence"/>
</dbReference>
<evidence type="ECO:0000256" key="2">
    <source>
        <dbReference type="ARBA" id="ARBA00022553"/>
    </source>
</evidence>
<dbReference type="InterPro" id="IPR016035">
    <property type="entry name" value="Acyl_Trfase/lysoPLipase"/>
</dbReference>
<dbReference type="PROSITE" id="PS52004">
    <property type="entry name" value="KS3_2"/>
    <property type="match status" value="1"/>
</dbReference>
<dbReference type="SUPFAM" id="SSF55048">
    <property type="entry name" value="Probable ACP-binding domain of malonyl-CoA ACP transacylase"/>
    <property type="match status" value="1"/>
</dbReference>
<dbReference type="InterPro" id="IPR014043">
    <property type="entry name" value="Acyl_transferase_dom"/>
</dbReference>
<dbReference type="Pfam" id="PF02801">
    <property type="entry name" value="Ketoacyl-synt_C"/>
    <property type="match status" value="1"/>
</dbReference>
<dbReference type="GO" id="GO:0004312">
    <property type="term" value="F:fatty acid synthase activity"/>
    <property type="evidence" value="ECO:0007669"/>
    <property type="project" value="TreeGrafter"/>
</dbReference>
<dbReference type="PANTHER" id="PTHR43775">
    <property type="entry name" value="FATTY ACID SYNTHASE"/>
    <property type="match status" value="1"/>
</dbReference>
<dbReference type="Pfam" id="PF22621">
    <property type="entry name" value="CurL-like_PKS_C"/>
    <property type="match status" value="1"/>
</dbReference>
<dbReference type="InterPro" id="IPR057326">
    <property type="entry name" value="KR_dom"/>
</dbReference>
<dbReference type="SMART" id="SM00825">
    <property type="entry name" value="PKS_KS"/>
    <property type="match status" value="1"/>
</dbReference>
<keyword evidence="4" id="KW-0511">Multifunctional enzyme</keyword>
<dbReference type="Gene3D" id="3.40.47.10">
    <property type="match status" value="1"/>
</dbReference>
<dbReference type="Gene3D" id="3.30.70.3290">
    <property type="match status" value="1"/>
</dbReference>
<dbReference type="InterPro" id="IPR016039">
    <property type="entry name" value="Thiolase-like"/>
</dbReference>
<dbReference type="SMART" id="SM00827">
    <property type="entry name" value="PKS_AT"/>
    <property type="match status" value="1"/>
</dbReference>
<keyword evidence="5" id="KW-0012">Acyltransferase</keyword>
<evidence type="ECO:0000313" key="9">
    <source>
        <dbReference type="Proteomes" id="UP000176005"/>
    </source>
</evidence>
<keyword evidence="3" id="KW-0808">Transferase</keyword>
<dbReference type="SUPFAM" id="SSF52151">
    <property type="entry name" value="FabD/lysophospholipase-like"/>
    <property type="match status" value="1"/>
</dbReference>
<comment type="caution">
    <text evidence="8">The sequence shown here is derived from an EMBL/GenBank/DDBJ whole genome shotgun (WGS) entry which is preliminary data.</text>
</comment>
<organism evidence="8 9">
    <name type="scientific">Streptomyces nanshensis</name>
    <dbReference type="NCBI Taxonomy" id="518642"/>
    <lineage>
        <taxon>Bacteria</taxon>
        <taxon>Bacillati</taxon>
        <taxon>Actinomycetota</taxon>
        <taxon>Actinomycetes</taxon>
        <taxon>Kitasatosporales</taxon>
        <taxon>Streptomycetaceae</taxon>
        <taxon>Streptomyces</taxon>
    </lineage>
</organism>
<dbReference type="FunFam" id="3.40.47.10:FF:000019">
    <property type="entry name" value="Polyketide synthase type I"/>
    <property type="match status" value="1"/>
</dbReference>
<dbReference type="InterPro" id="IPR020841">
    <property type="entry name" value="PKS_Beta-ketoAc_synthase_dom"/>
</dbReference>
<evidence type="ECO:0000313" key="8">
    <source>
        <dbReference type="EMBL" id="OEV11646.1"/>
    </source>
</evidence>
<feature type="domain" description="Ketosynthase family 3 (KS3)" evidence="7">
    <location>
        <begin position="28"/>
        <end position="454"/>
    </location>
</feature>
<proteinExistence type="predicted"/>
<dbReference type="GO" id="GO:0031177">
    <property type="term" value="F:phosphopantetheine binding"/>
    <property type="evidence" value="ECO:0007669"/>
    <property type="project" value="UniProtKB-ARBA"/>
</dbReference>
<dbReference type="Pfam" id="PF08659">
    <property type="entry name" value="KR"/>
    <property type="match status" value="1"/>
</dbReference>